<organism evidence="2 3">
    <name type="scientific">Corynebacterium pyruviciproducens</name>
    <dbReference type="NCBI Taxonomy" id="598660"/>
    <lineage>
        <taxon>Bacteria</taxon>
        <taxon>Bacillati</taxon>
        <taxon>Actinomycetota</taxon>
        <taxon>Actinomycetes</taxon>
        <taxon>Mycobacteriales</taxon>
        <taxon>Corynebacteriaceae</taxon>
        <taxon>Corynebacterium</taxon>
    </lineage>
</organism>
<dbReference type="Proteomes" id="UP000234560">
    <property type="component" value="Chromosome"/>
</dbReference>
<keyword evidence="1" id="KW-1133">Transmembrane helix</keyword>
<dbReference type="AlphaFoldDB" id="A0AAF0YWD5"/>
<dbReference type="RefSeq" id="WP_101678684.1">
    <property type="nucleotide sequence ID" value="NZ_CAMYCO010000008.1"/>
</dbReference>
<proteinExistence type="predicted"/>
<feature type="transmembrane region" description="Helical" evidence="1">
    <location>
        <begin position="116"/>
        <end position="140"/>
    </location>
</feature>
<protein>
    <submittedName>
        <fullName evidence="2">Uncharacterized protein</fullName>
    </submittedName>
</protein>
<name>A0AAF0YWD5_9CORY</name>
<gene>
    <name evidence="2" type="ORF">CYJ47_01200</name>
</gene>
<sequence>MDDRLVKIGCAVVLYVAFSAILALLWRVLFAHKVEPAWMRRPRGISLEVAYALTGAVSFAYAISIDYFDPACSGPFPYGEPPECAWNPNLPEPLATAVLSLLVTLPVLLSKRYVLAALACPLSAVCALGFIGGGAFGAWAGNDLFTLVMSLIQTAMIFPLGVVAGVLLGGVFLLGGALIYVGWILAWRRITGALR</sequence>
<feature type="transmembrane region" description="Helical" evidence="1">
    <location>
        <begin position="160"/>
        <end position="186"/>
    </location>
</feature>
<reference evidence="2" key="2">
    <citation type="submission" date="2023-10" db="EMBL/GenBank/DDBJ databases">
        <authorList>
            <person name="Choi B."/>
        </authorList>
    </citation>
    <scope>NUCLEOTIDE SEQUENCE</scope>
    <source>
        <strain evidence="2">UMB0763</strain>
    </source>
</reference>
<evidence type="ECO:0000256" key="1">
    <source>
        <dbReference type="SAM" id="Phobius"/>
    </source>
</evidence>
<dbReference type="KEGG" id="cpyr:CYJ47_01200"/>
<keyword evidence="1" id="KW-0472">Membrane</keyword>
<keyword evidence="1" id="KW-0812">Transmembrane</keyword>
<evidence type="ECO:0000313" key="3">
    <source>
        <dbReference type="Proteomes" id="UP000234560"/>
    </source>
</evidence>
<feature type="transmembrane region" description="Helical" evidence="1">
    <location>
        <begin position="49"/>
        <end position="68"/>
    </location>
</feature>
<accession>A0AAF0YWD5</accession>
<feature type="transmembrane region" description="Helical" evidence="1">
    <location>
        <begin position="90"/>
        <end position="109"/>
    </location>
</feature>
<feature type="transmembrane region" description="Helical" evidence="1">
    <location>
        <begin position="6"/>
        <end position="29"/>
    </location>
</feature>
<reference evidence="2" key="1">
    <citation type="submission" date="2017-12" db="EMBL/GenBank/DDBJ databases">
        <authorList>
            <person name="Thomas-White K."/>
            <person name="Wolfe A.J."/>
        </authorList>
    </citation>
    <scope>NUCLEOTIDE SEQUENCE</scope>
    <source>
        <strain evidence="2">UMB0763</strain>
    </source>
</reference>
<evidence type="ECO:0000313" key="2">
    <source>
        <dbReference type="EMBL" id="WOT02423.1"/>
    </source>
</evidence>
<dbReference type="EMBL" id="CP136958">
    <property type="protein sequence ID" value="WOT02423.1"/>
    <property type="molecule type" value="Genomic_DNA"/>
</dbReference>